<name>A0A365N4V4_GIBIN</name>
<dbReference type="Proteomes" id="UP000251714">
    <property type="component" value="Unassembled WGS sequence"/>
</dbReference>
<dbReference type="EMBL" id="PKMI01000020">
    <property type="protein sequence ID" value="RBA15843.1"/>
    <property type="molecule type" value="Genomic_DNA"/>
</dbReference>
<sequence>MANIGNVSASLVSAKNENTAALVNINLDVSLWRTTPPAEFLPVGSALAAWRKTEAEDGELHKTACRLGFLFNELVPEIPNLLRCYGTRVSEIMTSRNINPRGTSADGPFRDFIGADGTCIWAAATSIPASLSAFLLACILARAWDAKKATSIWAELIHERVAHVEAQLNTGKVVNPHTEMAIRQNISRADLAKWDASARAWLRRADQSMLSHHDQFKLVMRNVKTPFLEPGTTFEKVTSGWIQSMKVVEDLLRNIPQEVPDRAVLVAISAWHLYPDLLVCQNETTKIPLKDPLFPPAAILTLGLEPRDSRSDNLCQWSLALSHLKYYGDPVKVRSEEVIQRVSFQDLWMVALGALLRQWRIPSSGLGASIMWFQCLGKLLKTSPASSSYEFSWLLKLCDTASSIDQPDATDKDSRMQLVQFGWWNESPFFGSVSSIDAPFFGLCKLNVIRELQGDDSLELGFRYIRKIGSQLNLRPEDAIVVYSRKTEGGDDYVEWATLFPVSPLALGGSASEYGPDSPKINARWIYYQSSNGLLKTHSILKQRQLHIEKSGERCTIVSKDILAQAIIFEQPNHDSMGCTWDEPPPLFGRPASPTRFLALTFGTIVLGATDFRLLIRESRLRGKTMRALASHSLCLGLDWLNNGPDVDAIIRYLKLYQPSVDQLEPIAKRRTVDPDSARSNSPGEDKIGKFSIVSKEFLKSLRVLELAGTIYQQLPTATVSLKVIDQDLSKAHWVPVGLKSHLSHQLAGVSVEEESLKLPRRNAFAAIAMFESGFLNIDTEQLSEVVALCFEDSIFVSGILLSDPATESLGISMRHLVGNIGQVGMVFMVAPMDPRIRSPTYDSRLVGQHSYDGKCTDKFGGTSLHLSFTNWKFALDWNNAGEIDQQVFLLESVISVQDKGKWVADINVLELESSEPQVIQFRCDCDREAPPPLTEDILSLESWEQILNPPPCVGIIRSNRNWAARLAAITILAQQRHGHAAVVLGNEPICWSCLEDLYSDPEPRLPSFIIH</sequence>
<proteinExistence type="predicted"/>
<evidence type="ECO:0000313" key="2">
    <source>
        <dbReference type="Proteomes" id="UP000251714"/>
    </source>
</evidence>
<comment type="caution">
    <text evidence="1">The sequence shown here is derived from an EMBL/GenBank/DDBJ whole genome shotgun (WGS) entry which is preliminary data.</text>
</comment>
<gene>
    <name evidence="1" type="ORF">FPRO05_12064</name>
</gene>
<dbReference type="AlphaFoldDB" id="A0A365N4V4"/>
<evidence type="ECO:0000313" key="1">
    <source>
        <dbReference type="EMBL" id="RBA15843.1"/>
    </source>
</evidence>
<reference evidence="1 2" key="1">
    <citation type="submission" date="2017-12" db="EMBL/GenBank/DDBJ databases">
        <title>Genome sequence of the mycotoxigenic crop pathogen Fusarium proliferatum, strain ITEM 2341 from Date Palm.</title>
        <authorList>
            <person name="Almiman B.F."/>
            <person name="Shittu T.A."/>
            <person name="Muthumeenakshi S."/>
            <person name="Baroncelli R."/>
            <person name="Sreenivasaprasada S."/>
        </authorList>
    </citation>
    <scope>NUCLEOTIDE SEQUENCE [LARGE SCALE GENOMIC DNA]</scope>
    <source>
        <strain evidence="1 2">ITEM 2341</strain>
    </source>
</reference>
<organism evidence="1 2">
    <name type="scientific">Gibberella intermedia</name>
    <name type="common">Bulb rot disease fungus</name>
    <name type="synonym">Fusarium proliferatum</name>
    <dbReference type="NCBI Taxonomy" id="948311"/>
    <lineage>
        <taxon>Eukaryota</taxon>
        <taxon>Fungi</taxon>
        <taxon>Dikarya</taxon>
        <taxon>Ascomycota</taxon>
        <taxon>Pezizomycotina</taxon>
        <taxon>Sordariomycetes</taxon>
        <taxon>Hypocreomycetidae</taxon>
        <taxon>Hypocreales</taxon>
        <taxon>Nectriaceae</taxon>
        <taxon>Fusarium</taxon>
        <taxon>Fusarium fujikuroi species complex</taxon>
    </lineage>
</organism>
<accession>A0A365N4V4</accession>
<protein>
    <submittedName>
        <fullName evidence="1">Uncharacterized protein</fullName>
    </submittedName>
</protein>